<keyword evidence="5" id="KW-1185">Reference proteome</keyword>
<dbReference type="Proteomes" id="UP000626180">
    <property type="component" value="Unassembled WGS sequence"/>
</dbReference>
<proteinExistence type="predicted"/>
<dbReference type="EMBL" id="JADMCD010000005">
    <property type="protein sequence ID" value="MBF8641441.1"/>
    <property type="molecule type" value="Genomic_DNA"/>
</dbReference>
<dbReference type="EMBL" id="UAUF01000015">
    <property type="protein sequence ID" value="SPZ16499.1"/>
    <property type="molecule type" value="Genomic_DNA"/>
</dbReference>
<sequence>MKVAELTKHVKDGDVKEIHFVSMEGGSFVIHALMNNESHPVVNDHGETLHIASVEEGRKTLVNLKGDVQLFLVQPAVYEEMVGQDSTPQASKQPIPLHGNSMGQRNN</sequence>
<accession>A0A2X2F709</accession>
<dbReference type="InterPro" id="IPR045508">
    <property type="entry name" value="DUF6482"/>
</dbReference>
<evidence type="ECO:0000313" key="3">
    <source>
        <dbReference type="EMBL" id="SPZ16499.1"/>
    </source>
</evidence>
<evidence type="ECO:0000256" key="1">
    <source>
        <dbReference type="SAM" id="MobiDB-lite"/>
    </source>
</evidence>
<feature type="region of interest" description="Disordered" evidence="1">
    <location>
        <begin position="82"/>
        <end position="107"/>
    </location>
</feature>
<dbReference type="Pfam" id="PF20090">
    <property type="entry name" value="DUF6482"/>
    <property type="match status" value="1"/>
</dbReference>
<dbReference type="AlphaFoldDB" id="A0A2X2F709"/>
<evidence type="ECO:0000313" key="4">
    <source>
        <dbReference type="Proteomes" id="UP000250443"/>
    </source>
</evidence>
<protein>
    <submittedName>
        <fullName evidence="3">Cation transporter</fullName>
    </submittedName>
</protein>
<reference evidence="2 5" key="2">
    <citation type="submission" date="2020-10" db="EMBL/GenBank/DDBJ databases">
        <title>Genome sequences of Pseudomonas isolates.</title>
        <authorList>
            <person name="Wessels L."/>
            <person name="Reich F."/>
            <person name="Hammerl J."/>
        </authorList>
    </citation>
    <scope>NUCLEOTIDE SEQUENCE [LARGE SCALE GENOMIC DNA]</scope>
    <source>
        <strain evidence="2 5">20-MO00624-0</strain>
    </source>
</reference>
<gene>
    <name evidence="2" type="ORF">IRZ65_12170</name>
    <name evidence="3" type="ORF">NCTC11842_05532</name>
</gene>
<evidence type="ECO:0000313" key="5">
    <source>
        <dbReference type="Proteomes" id="UP000626180"/>
    </source>
</evidence>
<evidence type="ECO:0000313" key="2">
    <source>
        <dbReference type="EMBL" id="MBF8641441.1"/>
    </source>
</evidence>
<dbReference type="RefSeq" id="WP_010798896.1">
    <property type="nucleotide sequence ID" value="NZ_CP044085.1"/>
</dbReference>
<dbReference type="Proteomes" id="UP000250443">
    <property type="component" value="Unassembled WGS sequence"/>
</dbReference>
<reference evidence="3 4" key="1">
    <citation type="submission" date="2018-06" db="EMBL/GenBank/DDBJ databases">
        <authorList>
            <consortium name="Pathogen Informatics"/>
            <person name="Doyle S."/>
        </authorList>
    </citation>
    <scope>NUCLEOTIDE SEQUENCE [LARGE SCALE GENOMIC DNA]</scope>
    <source>
        <strain evidence="3 4">NCTC11842</strain>
    </source>
</reference>
<name>A0A2X2F709_PSELU</name>
<organism evidence="3 4">
    <name type="scientific">Pseudomonas luteola</name>
    <dbReference type="NCBI Taxonomy" id="47886"/>
    <lineage>
        <taxon>Bacteria</taxon>
        <taxon>Pseudomonadati</taxon>
        <taxon>Pseudomonadota</taxon>
        <taxon>Gammaproteobacteria</taxon>
        <taxon>Pseudomonadales</taxon>
        <taxon>Pseudomonadaceae</taxon>
        <taxon>Pseudomonas</taxon>
    </lineage>
</organism>